<feature type="region of interest" description="Disordered" evidence="1">
    <location>
        <begin position="110"/>
        <end position="174"/>
    </location>
</feature>
<proteinExistence type="predicted"/>
<feature type="compositionally biased region" description="Basic and acidic residues" evidence="1">
    <location>
        <begin position="144"/>
        <end position="156"/>
    </location>
</feature>
<evidence type="ECO:0000313" key="3">
    <source>
        <dbReference type="Proteomes" id="UP000044602"/>
    </source>
</evidence>
<evidence type="ECO:0000313" key="2">
    <source>
        <dbReference type="EMBL" id="CRK15308.1"/>
    </source>
</evidence>
<accession>A0A0G4KZU7</accession>
<feature type="compositionally biased region" description="Polar residues" evidence="1">
    <location>
        <begin position="158"/>
        <end position="174"/>
    </location>
</feature>
<name>A0A0G4KZU7_VERLO</name>
<keyword evidence="3" id="KW-1185">Reference proteome</keyword>
<sequence>MSGSQSATPGCIFSSRYSQAKHEVRSRRSNMIIAPREHNFKSSFFCRRRTPPLHLPLTRLSSHLPTQPTSSSHNSTIATLQSHARFPKITTANMSPSYTMSSHLCKQIASSWRQTRHGSPDPTSPTLQPAAAYFPSPSPSPSPSREKRSMDSDRSDSPIMTRSSSVTSWRSAGK</sequence>
<dbReference type="EMBL" id="CVQH01006446">
    <property type="protein sequence ID" value="CRK15308.1"/>
    <property type="molecule type" value="Genomic_DNA"/>
</dbReference>
<evidence type="ECO:0000256" key="1">
    <source>
        <dbReference type="SAM" id="MobiDB-lite"/>
    </source>
</evidence>
<organism evidence="2 3">
    <name type="scientific">Verticillium longisporum</name>
    <name type="common">Verticillium dahliae var. longisporum</name>
    <dbReference type="NCBI Taxonomy" id="100787"/>
    <lineage>
        <taxon>Eukaryota</taxon>
        <taxon>Fungi</taxon>
        <taxon>Dikarya</taxon>
        <taxon>Ascomycota</taxon>
        <taxon>Pezizomycotina</taxon>
        <taxon>Sordariomycetes</taxon>
        <taxon>Hypocreomycetidae</taxon>
        <taxon>Glomerellales</taxon>
        <taxon>Plectosphaerellaceae</taxon>
        <taxon>Verticillium</taxon>
    </lineage>
</organism>
<dbReference type="AlphaFoldDB" id="A0A0G4KZU7"/>
<gene>
    <name evidence="2" type="ORF">BN1708_011430</name>
</gene>
<reference evidence="3" key="1">
    <citation type="submission" date="2015-05" db="EMBL/GenBank/DDBJ databases">
        <authorList>
            <person name="Fogelqvist Johan"/>
        </authorList>
    </citation>
    <scope>NUCLEOTIDE SEQUENCE [LARGE SCALE GENOMIC DNA]</scope>
</reference>
<protein>
    <submittedName>
        <fullName evidence="2">Uncharacterized protein</fullName>
    </submittedName>
</protein>
<dbReference type="Proteomes" id="UP000044602">
    <property type="component" value="Unassembled WGS sequence"/>
</dbReference>